<protein>
    <submittedName>
        <fullName evidence="2">Uncharacterized protein</fullName>
    </submittedName>
</protein>
<keyword evidence="1" id="KW-0472">Membrane</keyword>
<proteinExistence type="predicted"/>
<sequence>MIYVARPRVSRTLPLPCGTPLPCGLPSSTSRRSFVYSIFFNVFLAAGAAFIIIINSLLLPGELGLWPVKYTSSAITHLVPPSPCHFMIRTSLFVRLAYLPTYPLLRSLFVALLLAYVE</sequence>
<name>A0A550C360_9AGAR</name>
<keyword evidence="3" id="KW-1185">Reference proteome</keyword>
<feature type="transmembrane region" description="Helical" evidence="1">
    <location>
        <begin position="96"/>
        <end position="117"/>
    </location>
</feature>
<evidence type="ECO:0000313" key="2">
    <source>
        <dbReference type="EMBL" id="TRM59224.1"/>
    </source>
</evidence>
<reference evidence="2 3" key="1">
    <citation type="journal article" date="2019" name="New Phytol.">
        <title>Comparative genomics reveals unique wood-decay strategies and fruiting body development in the Schizophyllaceae.</title>
        <authorList>
            <person name="Almasi E."/>
            <person name="Sahu N."/>
            <person name="Krizsan K."/>
            <person name="Balint B."/>
            <person name="Kovacs G.M."/>
            <person name="Kiss B."/>
            <person name="Cseklye J."/>
            <person name="Drula E."/>
            <person name="Henrissat B."/>
            <person name="Nagy I."/>
            <person name="Chovatia M."/>
            <person name="Adam C."/>
            <person name="LaButti K."/>
            <person name="Lipzen A."/>
            <person name="Riley R."/>
            <person name="Grigoriev I.V."/>
            <person name="Nagy L.G."/>
        </authorList>
    </citation>
    <scope>NUCLEOTIDE SEQUENCE [LARGE SCALE GENOMIC DNA]</scope>
    <source>
        <strain evidence="2 3">NL-1724</strain>
    </source>
</reference>
<keyword evidence="1" id="KW-0812">Transmembrane</keyword>
<evidence type="ECO:0000313" key="3">
    <source>
        <dbReference type="Proteomes" id="UP000320762"/>
    </source>
</evidence>
<evidence type="ECO:0000256" key="1">
    <source>
        <dbReference type="SAM" id="Phobius"/>
    </source>
</evidence>
<feature type="transmembrane region" description="Helical" evidence="1">
    <location>
        <begin position="34"/>
        <end position="58"/>
    </location>
</feature>
<gene>
    <name evidence="2" type="ORF">BD626DRAFT_157067</name>
</gene>
<accession>A0A550C360</accession>
<keyword evidence="1" id="KW-1133">Transmembrane helix</keyword>
<dbReference type="AlphaFoldDB" id="A0A550C360"/>
<dbReference type="EMBL" id="VDMD01000029">
    <property type="protein sequence ID" value="TRM59224.1"/>
    <property type="molecule type" value="Genomic_DNA"/>
</dbReference>
<organism evidence="2 3">
    <name type="scientific">Schizophyllum amplum</name>
    <dbReference type="NCBI Taxonomy" id="97359"/>
    <lineage>
        <taxon>Eukaryota</taxon>
        <taxon>Fungi</taxon>
        <taxon>Dikarya</taxon>
        <taxon>Basidiomycota</taxon>
        <taxon>Agaricomycotina</taxon>
        <taxon>Agaricomycetes</taxon>
        <taxon>Agaricomycetidae</taxon>
        <taxon>Agaricales</taxon>
        <taxon>Schizophyllaceae</taxon>
        <taxon>Schizophyllum</taxon>
    </lineage>
</organism>
<dbReference type="Proteomes" id="UP000320762">
    <property type="component" value="Unassembled WGS sequence"/>
</dbReference>
<comment type="caution">
    <text evidence="2">The sequence shown here is derived from an EMBL/GenBank/DDBJ whole genome shotgun (WGS) entry which is preliminary data.</text>
</comment>